<organism evidence="2 3">
    <name type="scientific">Ruixingdingia sedimenti</name>
    <dbReference type="NCBI Taxonomy" id="3073604"/>
    <lineage>
        <taxon>Bacteria</taxon>
        <taxon>Pseudomonadati</taxon>
        <taxon>Pseudomonadota</taxon>
        <taxon>Alphaproteobacteria</taxon>
        <taxon>Rhodobacterales</taxon>
        <taxon>Paracoccaceae</taxon>
        <taxon>Ruixingdingia</taxon>
    </lineage>
</organism>
<reference evidence="2 3" key="1">
    <citation type="submission" date="2023-09" db="EMBL/GenBank/DDBJ databases">
        <title>Xinfangfangia sedmenti sp. nov., isolated the sedment.</title>
        <authorList>
            <person name="Xu L."/>
        </authorList>
    </citation>
    <scope>NUCLEOTIDE SEQUENCE [LARGE SCALE GENOMIC DNA]</scope>
    <source>
        <strain evidence="2 3">LG-4</strain>
    </source>
</reference>
<gene>
    <name evidence="2" type="ORF">RGD00_21530</name>
</gene>
<dbReference type="InterPro" id="IPR050177">
    <property type="entry name" value="Lipid_A_modif_metabolic_enz"/>
</dbReference>
<keyword evidence="3" id="KW-1185">Reference proteome</keyword>
<dbReference type="InterPro" id="IPR036291">
    <property type="entry name" value="NAD(P)-bd_dom_sf"/>
</dbReference>
<dbReference type="RefSeq" id="WP_310459301.1">
    <property type="nucleotide sequence ID" value="NZ_JAVKPH010000052.1"/>
</dbReference>
<dbReference type="Gene3D" id="3.40.50.720">
    <property type="entry name" value="NAD(P)-binding Rossmann-like Domain"/>
    <property type="match status" value="1"/>
</dbReference>
<accession>A0ABU1FFD5</accession>
<evidence type="ECO:0000259" key="1">
    <source>
        <dbReference type="Pfam" id="PF01370"/>
    </source>
</evidence>
<feature type="domain" description="NAD-dependent epimerase/dehydratase" evidence="1">
    <location>
        <begin position="10"/>
        <end position="252"/>
    </location>
</feature>
<dbReference type="SUPFAM" id="SSF51735">
    <property type="entry name" value="NAD(P)-binding Rossmann-fold domains"/>
    <property type="match status" value="1"/>
</dbReference>
<dbReference type="Proteomes" id="UP001247754">
    <property type="component" value="Unassembled WGS sequence"/>
</dbReference>
<name>A0ABU1FFD5_9RHOB</name>
<comment type="caution">
    <text evidence="2">The sequence shown here is derived from an EMBL/GenBank/DDBJ whole genome shotgun (WGS) entry which is preliminary data.</text>
</comment>
<proteinExistence type="predicted"/>
<evidence type="ECO:0000313" key="2">
    <source>
        <dbReference type="EMBL" id="MDR5655194.1"/>
    </source>
</evidence>
<dbReference type="PANTHER" id="PTHR43245">
    <property type="entry name" value="BIFUNCTIONAL POLYMYXIN RESISTANCE PROTEIN ARNA"/>
    <property type="match status" value="1"/>
</dbReference>
<protein>
    <submittedName>
        <fullName evidence="2">NAD-dependent epimerase/dehydratase family protein</fullName>
    </submittedName>
</protein>
<dbReference type="EMBL" id="JAVKPH010000052">
    <property type="protein sequence ID" value="MDR5655194.1"/>
    <property type="molecule type" value="Genomic_DNA"/>
</dbReference>
<dbReference type="InterPro" id="IPR001509">
    <property type="entry name" value="Epimerase_deHydtase"/>
</dbReference>
<evidence type="ECO:0000313" key="3">
    <source>
        <dbReference type="Proteomes" id="UP001247754"/>
    </source>
</evidence>
<dbReference type="PANTHER" id="PTHR43245:SF13">
    <property type="entry name" value="UDP-D-APIOSE_UDP-D-XYLOSE SYNTHASE 2"/>
    <property type="match status" value="1"/>
</dbReference>
<dbReference type="Gene3D" id="3.90.25.10">
    <property type="entry name" value="UDP-galactose 4-epimerase, domain 1"/>
    <property type="match status" value="1"/>
</dbReference>
<dbReference type="Pfam" id="PF01370">
    <property type="entry name" value="Epimerase"/>
    <property type="match status" value="1"/>
</dbReference>
<sequence length="330" mass="35624">MPDIAGGKYVVVGGASLLGSHIGEQLLAGGARAVVLLDNLSLGSTDTIDALLTDPRCRFVRGDMLRMNELFDPCKDADGVFAVAGFLGKPMAANPWVGIDVNVRGLQNVLEAARVQGVRKVVFSSSIGVYGAPGTEPNSEEAPLRWQGMPPPLMLYCASKVMGEALGYLYGQQHGVDFLALRYSCLYGERLHTRALDATRMIETWEQIRAGKAPLIEGNPAQVQDFVYIGDVARANLMAMESAATGTAMNIASGHDATLQEVADLMCRVCGSDLQPQIRLDTARMNMPVTTRLGFDIARAKALTGWEPQVGLEEGMRRLVAWLDQKNRSV</sequence>